<evidence type="ECO:0000256" key="6">
    <source>
        <dbReference type="SAM" id="MobiDB-lite"/>
    </source>
</evidence>
<dbReference type="Pfam" id="PF03706">
    <property type="entry name" value="LPG_synthase_TM"/>
    <property type="match status" value="1"/>
</dbReference>
<proteinExistence type="predicted"/>
<feature type="compositionally biased region" description="Polar residues" evidence="6">
    <location>
        <begin position="573"/>
        <end position="591"/>
    </location>
</feature>
<comment type="subcellular location">
    <subcellularLocation>
        <location evidence="1">Cell membrane</location>
        <topology evidence="1">Multi-pass membrane protein</topology>
    </subcellularLocation>
</comment>
<evidence type="ECO:0000256" key="2">
    <source>
        <dbReference type="ARBA" id="ARBA00022475"/>
    </source>
</evidence>
<name>A0ABD5ULL8_9EURY</name>
<dbReference type="InterPro" id="IPR050256">
    <property type="entry name" value="Glycosyltransferase_2"/>
</dbReference>
<evidence type="ECO:0000313" key="10">
    <source>
        <dbReference type="Proteomes" id="UP001596333"/>
    </source>
</evidence>
<evidence type="ECO:0000256" key="4">
    <source>
        <dbReference type="ARBA" id="ARBA00022989"/>
    </source>
</evidence>
<feature type="domain" description="Glycosyltransferase 2-like" evidence="8">
    <location>
        <begin position="9"/>
        <end position="178"/>
    </location>
</feature>
<dbReference type="Proteomes" id="UP001596333">
    <property type="component" value="Unassembled WGS sequence"/>
</dbReference>
<sequence>MTESLHVELVVPAYNENGNLERMVERTMDILRNQATDWTFNILLVVSDGSTDGTQAIAEELDNHYPEVSRLVRTDNFGFGNALKDGLSHVEGDILIPFMADLSDDPADIPQMIEQIRDGYDVVYGSRFITGGSVEGYPPLKLAYNRAFNNLIRFMFGIGEKDITNAFTAYRREVIDEIETETLNAESFDITAELPLRATIKGFRTTEVPVSWRSRDAGVSKLNATKKGPDYIKRVFAEFARGNLAGLRDLFAVVTNQGPVRMFGAAVFGVLLLVGLFSLTGYSEVFDTLQQVNLLFIIGIAIVYPISFVFRTWRWRVLLRASEHLASRGNAFRCIMAGWFLNSLIPARAGDVLRGYSLKTTDGVPFSVGIGTIVIERVFDMLVLGMMILVVAVFFVPSNSMVYLAGASFSIGVILLIGLLMVYFVGHRVTEVSGDRFMGLSNSIQTVQRALRRVSNNPFALALSGFLSVPVWLAEVATIYFAARAVGVELGVIPTVSAGVAAFVSQAVPITPGGLGTYETAITSVLVLFEVESSTGFAIGLVDHFTRLAVIYIIGTISVIHIVFQSRPYFNNSQSSTDDSEAENMTNISQGSEEEIETG</sequence>
<evidence type="ECO:0000259" key="8">
    <source>
        <dbReference type="Pfam" id="PF00535"/>
    </source>
</evidence>
<keyword evidence="4 7" id="KW-1133">Transmembrane helix</keyword>
<evidence type="ECO:0000313" key="9">
    <source>
        <dbReference type="EMBL" id="MFC6890244.1"/>
    </source>
</evidence>
<feature type="transmembrane region" description="Helical" evidence="7">
    <location>
        <begin position="378"/>
        <end position="396"/>
    </location>
</feature>
<keyword evidence="10" id="KW-1185">Reference proteome</keyword>
<dbReference type="InterPro" id="IPR022791">
    <property type="entry name" value="L-PG_synthase/AglD"/>
</dbReference>
<evidence type="ECO:0000256" key="7">
    <source>
        <dbReference type="SAM" id="Phobius"/>
    </source>
</evidence>
<feature type="transmembrane region" description="Helical" evidence="7">
    <location>
        <begin position="402"/>
        <end position="426"/>
    </location>
</feature>
<keyword evidence="5 7" id="KW-0472">Membrane</keyword>
<feature type="transmembrane region" description="Helical" evidence="7">
    <location>
        <begin position="459"/>
        <end position="483"/>
    </location>
</feature>
<keyword evidence="2" id="KW-1003">Cell membrane</keyword>
<dbReference type="CDD" id="cd04179">
    <property type="entry name" value="DPM_DPG-synthase_like"/>
    <property type="match status" value="1"/>
</dbReference>
<accession>A0ABD5ULL8</accession>
<evidence type="ECO:0000256" key="1">
    <source>
        <dbReference type="ARBA" id="ARBA00004651"/>
    </source>
</evidence>
<evidence type="ECO:0000256" key="5">
    <source>
        <dbReference type="ARBA" id="ARBA00023136"/>
    </source>
</evidence>
<dbReference type="SUPFAM" id="SSF53448">
    <property type="entry name" value="Nucleotide-diphospho-sugar transferases"/>
    <property type="match status" value="1"/>
</dbReference>
<dbReference type="PANTHER" id="PTHR48090">
    <property type="entry name" value="UNDECAPRENYL-PHOSPHATE 4-DEOXY-4-FORMAMIDO-L-ARABINOSE TRANSFERASE-RELATED"/>
    <property type="match status" value="1"/>
</dbReference>
<dbReference type="Gene3D" id="3.90.550.10">
    <property type="entry name" value="Spore Coat Polysaccharide Biosynthesis Protein SpsA, Chain A"/>
    <property type="match status" value="1"/>
</dbReference>
<feature type="transmembrane region" description="Helical" evidence="7">
    <location>
        <begin position="545"/>
        <end position="564"/>
    </location>
</feature>
<gene>
    <name evidence="9" type="ORF">ACFQEY_14675</name>
</gene>
<reference evidence="9 10" key="1">
    <citation type="journal article" date="2019" name="Int. J. Syst. Evol. Microbiol.">
        <title>The Global Catalogue of Microorganisms (GCM) 10K type strain sequencing project: providing services to taxonomists for standard genome sequencing and annotation.</title>
        <authorList>
            <consortium name="The Broad Institute Genomics Platform"/>
            <consortium name="The Broad Institute Genome Sequencing Center for Infectious Disease"/>
            <person name="Wu L."/>
            <person name="Ma J."/>
        </authorList>
    </citation>
    <scope>NUCLEOTIDE SEQUENCE [LARGE SCALE GENOMIC DNA]</scope>
    <source>
        <strain evidence="9 10">Y73</strain>
    </source>
</reference>
<keyword evidence="3 7" id="KW-0812">Transmembrane</keyword>
<dbReference type="EMBL" id="JBHSXI010000020">
    <property type="protein sequence ID" value="MFC6890244.1"/>
    <property type="molecule type" value="Genomic_DNA"/>
</dbReference>
<dbReference type="PANTHER" id="PTHR48090:SF7">
    <property type="entry name" value="RFBJ PROTEIN"/>
    <property type="match status" value="1"/>
</dbReference>
<dbReference type="InterPro" id="IPR029044">
    <property type="entry name" value="Nucleotide-diphossugar_trans"/>
</dbReference>
<feature type="transmembrane region" description="Helical" evidence="7">
    <location>
        <begin position="294"/>
        <end position="313"/>
    </location>
</feature>
<feature type="transmembrane region" description="Helical" evidence="7">
    <location>
        <begin position="262"/>
        <end position="282"/>
    </location>
</feature>
<dbReference type="NCBIfam" id="TIGR00374">
    <property type="entry name" value="flippase-like domain"/>
    <property type="match status" value="1"/>
</dbReference>
<protein>
    <submittedName>
        <fullName evidence="9">Flippase-like domain-containing protein</fullName>
    </submittedName>
</protein>
<dbReference type="AlphaFoldDB" id="A0ABD5ULL8"/>
<evidence type="ECO:0000256" key="3">
    <source>
        <dbReference type="ARBA" id="ARBA00022692"/>
    </source>
</evidence>
<feature type="region of interest" description="Disordered" evidence="6">
    <location>
        <begin position="573"/>
        <end position="599"/>
    </location>
</feature>
<dbReference type="InterPro" id="IPR001173">
    <property type="entry name" value="Glyco_trans_2-like"/>
</dbReference>
<organism evidence="9 10">
    <name type="scientific">Halorubrum trueperi</name>
    <dbReference type="NCBI Taxonomy" id="2004704"/>
    <lineage>
        <taxon>Archaea</taxon>
        <taxon>Methanobacteriati</taxon>
        <taxon>Methanobacteriota</taxon>
        <taxon>Stenosarchaea group</taxon>
        <taxon>Halobacteria</taxon>
        <taxon>Halobacteriales</taxon>
        <taxon>Haloferacaceae</taxon>
        <taxon>Halorubrum</taxon>
    </lineage>
</organism>
<comment type="caution">
    <text evidence="9">The sequence shown here is derived from an EMBL/GenBank/DDBJ whole genome shotgun (WGS) entry which is preliminary data.</text>
</comment>
<dbReference type="Pfam" id="PF00535">
    <property type="entry name" value="Glycos_transf_2"/>
    <property type="match status" value="1"/>
</dbReference>
<dbReference type="GO" id="GO:0005886">
    <property type="term" value="C:plasma membrane"/>
    <property type="evidence" value="ECO:0007669"/>
    <property type="project" value="UniProtKB-SubCell"/>
</dbReference>
<dbReference type="RefSeq" id="WP_379769932.1">
    <property type="nucleotide sequence ID" value="NZ_JBHSXI010000020.1"/>
</dbReference>